<dbReference type="InterPro" id="IPR000209">
    <property type="entry name" value="Peptidase_S8/S53_dom"/>
</dbReference>
<evidence type="ECO:0008006" key="12">
    <source>
        <dbReference type="Google" id="ProtNLM"/>
    </source>
</evidence>
<protein>
    <recommendedName>
        <fullName evidence="12">Subtilisin-like protease fibronectin type-III domain-containing protein</fullName>
    </recommendedName>
</protein>
<evidence type="ECO:0000256" key="7">
    <source>
        <dbReference type="PROSITE-ProRule" id="PRU01240"/>
    </source>
</evidence>
<dbReference type="Gene3D" id="2.60.40.2310">
    <property type="match status" value="1"/>
</dbReference>
<sequence length="573" mass="61309">MDIFPMYVYSKVIGARFYNNNPTNPQPNPSPADDDGHGTHTSSTIAGVPIAGASLYGLGKGTARGGVPSARIAMYKVCWAEGCSDIDLLAGFDDAIDDGVDLISISIGGRPNNYFEDSIAIGSFHAMKKGILTAGSAGNDGPFMHTVQNVAPWILTVGASGMDRQFRTTVKVGNGIETRGLSINTFSPKKRMYPLTSGAKAANSNGTISSPGMCDYGSMDMNKIKGKIVLCKEGAYQDSIVNGLGGIGVIRSVQKQSDTGFTFSIPAANIDSNVGDKIDTYINSTKDPQAVIYKSRAVINATAPFVASFSSRGPNAVSHTILKPDIVAPGIDILAAYSKLSSVTGKDEDNRFDVYNIISGTSMACPHVAAAAVYVKTFHPNWSPAAIKSALMTTASEMKLIDDLAGLAYGAGQINPIRAVQPGLIYDMSMIDYIRFLCNEGYTRTSLRIFTNKNTNCSSIPSFGGQDALNYPSMYLQLKNSTSSYSTIFYRTVTNVGSQKSTYKVTIKAPENVKVTVVPNTLAFSKLQEKKSFKVVIKGPPLKYSISLSASLEWSDATHMVKSPILIFLPPKY</sequence>
<evidence type="ECO:0000256" key="5">
    <source>
        <dbReference type="ARBA" id="ARBA00022801"/>
    </source>
</evidence>
<evidence type="ECO:0000256" key="1">
    <source>
        <dbReference type="ARBA" id="ARBA00004613"/>
    </source>
</evidence>
<dbReference type="PROSITE" id="PS51892">
    <property type="entry name" value="SUBTILASE"/>
    <property type="match status" value="1"/>
</dbReference>
<dbReference type="SUPFAM" id="SSF52743">
    <property type="entry name" value="Subtilisin-like"/>
    <property type="match status" value="1"/>
</dbReference>
<dbReference type="InterPro" id="IPR015500">
    <property type="entry name" value="Peptidase_S8_subtilisin-rel"/>
</dbReference>
<reference evidence="11" key="1">
    <citation type="submission" date="2018-02" db="EMBL/GenBank/DDBJ databases">
        <authorList>
            <person name="Cohen D.B."/>
            <person name="Kent A.D."/>
        </authorList>
    </citation>
    <scope>NUCLEOTIDE SEQUENCE</scope>
</reference>
<keyword evidence="5" id="KW-0378">Hydrolase</keyword>
<comment type="caution">
    <text evidence="7">Lacks conserved residue(s) required for the propagation of feature annotation.</text>
</comment>
<comment type="similarity">
    <text evidence="2 7">Belongs to the peptidase S8 family.</text>
</comment>
<organism evidence="11">
    <name type="scientific">Fagus sylvatica</name>
    <name type="common">Beechnut</name>
    <dbReference type="NCBI Taxonomy" id="28930"/>
    <lineage>
        <taxon>Eukaryota</taxon>
        <taxon>Viridiplantae</taxon>
        <taxon>Streptophyta</taxon>
        <taxon>Embryophyta</taxon>
        <taxon>Tracheophyta</taxon>
        <taxon>Spermatophyta</taxon>
        <taxon>Magnoliopsida</taxon>
        <taxon>eudicotyledons</taxon>
        <taxon>Gunneridae</taxon>
        <taxon>Pentapetalae</taxon>
        <taxon>rosids</taxon>
        <taxon>fabids</taxon>
        <taxon>Fagales</taxon>
        <taxon>Fagaceae</taxon>
        <taxon>Fagus</taxon>
    </lineage>
</organism>
<dbReference type="PRINTS" id="PR00723">
    <property type="entry name" value="SUBTILISIN"/>
</dbReference>
<evidence type="ECO:0000256" key="8">
    <source>
        <dbReference type="SAM" id="MobiDB-lite"/>
    </source>
</evidence>
<dbReference type="GO" id="GO:0005576">
    <property type="term" value="C:extracellular region"/>
    <property type="evidence" value="ECO:0007669"/>
    <property type="project" value="UniProtKB-SubCell"/>
</dbReference>
<feature type="domain" description="Subtilisin-like protease fibronectin type-III" evidence="10">
    <location>
        <begin position="469"/>
        <end position="567"/>
    </location>
</feature>
<feature type="region of interest" description="Disordered" evidence="8">
    <location>
        <begin position="20"/>
        <end position="43"/>
    </location>
</feature>
<accession>A0A2N9FJU5</accession>
<dbReference type="GO" id="GO:0006508">
    <property type="term" value="P:proteolysis"/>
    <property type="evidence" value="ECO:0007669"/>
    <property type="project" value="UniProtKB-KW"/>
</dbReference>
<dbReference type="Gene3D" id="3.40.50.200">
    <property type="entry name" value="Peptidase S8/S53 domain"/>
    <property type="match status" value="1"/>
</dbReference>
<evidence type="ECO:0000259" key="10">
    <source>
        <dbReference type="Pfam" id="PF17766"/>
    </source>
</evidence>
<evidence type="ECO:0000256" key="4">
    <source>
        <dbReference type="ARBA" id="ARBA00022729"/>
    </source>
</evidence>
<dbReference type="PANTHER" id="PTHR10795">
    <property type="entry name" value="PROPROTEIN CONVERTASE SUBTILISIN/KEXIN"/>
    <property type="match status" value="1"/>
</dbReference>
<keyword evidence="3" id="KW-0645">Protease</keyword>
<dbReference type="Pfam" id="PF00082">
    <property type="entry name" value="Peptidase_S8"/>
    <property type="match status" value="1"/>
</dbReference>
<evidence type="ECO:0000256" key="3">
    <source>
        <dbReference type="ARBA" id="ARBA00022670"/>
    </source>
</evidence>
<dbReference type="GO" id="GO:0004252">
    <property type="term" value="F:serine-type endopeptidase activity"/>
    <property type="evidence" value="ECO:0007669"/>
    <property type="project" value="InterPro"/>
</dbReference>
<proteinExistence type="inferred from homology"/>
<dbReference type="Gene3D" id="3.50.30.30">
    <property type="match status" value="1"/>
</dbReference>
<dbReference type="PROSITE" id="PS00138">
    <property type="entry name" value="SUBTILASE_SER"/>
    <property type="match status" value="1"/>
</dbReference>
<name>A0A2N9FJU5_FAGSY</name>
<dbReference type="AlphaFoldDB" id="A0A2N9FJU5"/>
<keyword evidence="6" id="KW-0720">Serine protease</keyword>
<dbReference type="InterPro" id="IPR045051">
    <property type="entry name" value="SBT"/>
</dbReference>
<dbReference type="EMBL" id="OIVN01000924">
    <property type="protein sequence ID" value="SPC87463.1"/>
    <property type="molecule type" value="Genomic_DNA"/>
</dbReference>
<evidence type="ECO:0000256" key="2">
    <source>
        <dbReference type="ARBA" id="ARBA00011073"/>
    </source>
</evidence>
<evidence type="ECO:0000256" key="6">
    <source>
        <dbReference type="ARBA" id="ARBA00022825"/>
    </source>
</evidence>
<evidence type="ECO:0000313" key="11">
    <source>
        <dbReference type="EMBL" id="SPC87463.1"/>
    </source>
</evidence>
<dbReference type="InterPro" id="IPR041469">
    <property type="entry name" value="Subtilisin-like_FN3"/>
</dbReference>
<dbReference type="InterPro" id="IPR036852">
    <property type="entry name" value="Peptidase_S8/S53_dom_sf"/>
</dbReference>
<keyword evidence="4" id="KW-0732">Signal</keyword>
<evidence type="ECO:0000259" key="9">
    <source>
        <dbReference type="Pfam" id="PF00082"/>
    </source>
</evidence>
<comment type="subcellular location">
    <subcellularLocation>
        <location evidence="1">Secreted</location>
    </subcellularLocation>
</comment>
<feature type="domain" description="Peptidase S8/S53" evidence="9">
    <location>
        <begin position="15"/>
        <end position="400"/>
    </location>
</feature>
<gene>
    <name evidence="11" type="ORF">FSB_LOCUS15345</name>
</gene>
<dbReference type="InterPro" id="IPR023828">
    <property type="entry name" value="Peptidase_S8_Ser-AS"/>
</dbReference>
<dbReference type="CDD" id="cd02120">
    <property type="entry name" value="PA_subtilisin_like"/>
    <property type="match status" value="1"/>
</dbReference>
<dbReference type="Pfam" id="PF17766">
    <property type="entry name" value="fn3_6"/>
    <property type="match status" value="1"/>
</dbReference>